<dbReference type="EMBL" id="BOMV01000073">
    <property type="protein sequence ID" value="GIE99564.1"/>
    <property type="molecule type" value="Genomic_DNA"/>
</dbReference>
<comment type="caution">
    <text evidence="7">The sequence shown here is derived from an EMBL/GenBank/DDBJ whole genome shotgun (WGS) entry which is preliminary data.</text>
</comment>
<keyword evidence="1" id="KW-0645">Protease</keyword>
<evidence type="ECO:0000256" key="3">
    <source>
        <dbReference type="ARBA" id="ARBA00022801"/>
    </source>
</evidence>
<gene>
    <name evidence="7" type="ORF">Ari01nite_70290</name>
</gene>
<evidence type="ECO:0000256" key="2">
    <source>
        <dbReference type="ARBA" id="ARBA00022723"/>
    </source>
</evidence>
<keyword evidence="5" id="KW-0482">Metalloprotease</keyword>
<reference evidence="7" key="1">
    <citation type="submission" date="2021-01" db="EMBL/GenBank/DDBJ databases">
        <title>Whole genome shotgun sequence of Actinoplanes rishiriensis NBRC 108556.</title>
        <authorList>
            <person name="Komaki H."/>
            <person name="Tamura T."/>
        </authorList>
    </citation>
    <scope>NUCLEOTIDE SEQUENCE</scope>
    <source>
        <strain evidence="7">NBRC 108556</strain>
    </source>
</reference>
<feature type="domain" description="FTP" evidence="6">
    <location>
        <begin position="78"/>
        <end position="107"/>
    </location>
</feature>
<keyword evidence="4" id="KW-0862">Zinc</keyword>
<accession>A0A919MY86</accession>
<dbReference type="RefSeq" id="WP_203786547.1">
    <property type="nucleotide sequence ID" value="NZ_BOMV01000073.1"/>
</dbReference>
<dbReference type="GO" id="GO:0008237">
    <property type="term" value="F:metallopeptidase activity"/>
    <property type="evidence" value="ECO:0007669"/>
    <property type="project" value="UniProtKB-KW"/>
</dbReference>
<dbReference type="Gene3D" id="3.10.450.490">
    <property type="match status" value="1"/>
</dbReference>
<dbReference type="GO" id="GO:0046872">
    <property type="term" value="F:metal ion binding"/>
    <property type="evidence" value="ECO:0007669"/>
    <property type="project" value="UniProtKB-KW"/>
</dbReference>
<organism evidence="7 8">
    <name type="scientific">Paractinoplanes rishiriensis</name>
    <dbReference type="NCBI Taxonomy" id="1050105"/>
    <lineage>
        <taxon>Bacteria</taxon>
        <taxon>Bacillati</taxon>
        <taxon>Actinomycetota</taxon>
        <taxon>Actinomycetes</taxon>
        <taxon>Micromonosporales</taxon>
        <taxon>Micromonosporaceae</taxon>
        <taxon>Paractinoplanes</taxon>
    </lineage>
</organism>
<evidence type="ECO:0000256" key="1">
    <source>
        <dbReference type="ARBA" id="ARBA00022670"/>
    </source>
</evidence>
<evidence type="ECO:0000259" key="6">
    <source>
        <dbReference type="Pfam" id="PF07504"/>
    </source>
</evidence>
<keyword evidence="3" id="KW-0378">Hydrolase</keyword>
<dbReference type="Pfam" id="PF07504">
    <property type="entry name" value="FTP"/>
    <property type="match status" value="1"/>
</dbReference>
<evidence type="ECO:0000256" key="4">
    <source>
        <dbReference type="ARBA" id="ARBA00022833"/>
    </source>
</evidence>
<evidence type="ECO:0000313" key="8">
    <source>
        <dbReference type="Proteomes" id="UP000636960"/>
    </source>
</evidence>
<sequence length="781" mass="83213">MTEPVSDRDDVQHVDHLQQPYVASAGGPQAFAAVTPEGLADQYLRDVGTRALGIDETMLPGAPAGLADGGSLLVLAEEKQVFGTTSVSYQQTFQGLPVWEAGVTVTVLSEPMRVTASQSSVHPDVSVPEPGGRFGPDEVDPPGFAALLGLGDAAKVTLNGTRALIYRYEPDQRTDPQVHTDGGFESGPPTLDLPPVPDEVVAGQHYVVTEVLFTLPVEGYGVGAGGGVNWRAFVEQRTGAVLYLRAFVAAATALVFRTDPLTAGGGESATPIAGPALLNGFRAQVPLDGLTAANPQGLAGEFVEIVDSERPVFAPPRVDDPPGSFHFDVATREFSAVNAYHHCDALFRYMAGMGFDVRSYFDGTRFPIPVDACALNDGKNAMAPGNVRGDGSGGFVFGLTAAANPAACGIAADARVVWHEFGHTLLWDSVHHPNFGFAHSAGDSLAAILLDPESALRDGPGTRFATFPWLLPNRRHDRDVTEGWGWAGSKFEPFVRGGIDQAGYLAEQMLSTTLFRFYRALGGDAADVRRRQLAARQTAYLIFRAIGTLAGNPIVRTPRPDVFATSLMNADIGTADFEGYRGGAVHKMIRWAFEKQGLYQPPGTQRPADRPGAPPDVDVYIEDSATAPRQGEYEFQEEFGESPDVWNRVDPGPGGGEHEAPVPGQTNFAYARVRNRGTQPARNVRVRGFAVPAKGDRVWPADYTPLGTPELAVGEPIPPGGSVLAGPFEWTPDGEQGLLMAARADGDPSVIDPETFNPCATGPTPEWQLVPFDNNLALRAG</sequence>
<protein>
    <recommendedName>
        <fullName evidence="6">FTP domain-containing protein</fullName>
    </recommendedName>
</protein>
<evidence type="ECO:0000313" key="7">
    <source>
        <dbReference type="EMBL" id="GIE99564.1"/>
    </source>
</evidence>
<dbReference type="InterPro" id="IPR011096">
    <property type="entry name" value="FTP_domain"/>
</dbReference>
<proteinExistence type="predicted"/>
<dbReference type="Proteomes" id="UP000636960">
    <property type="component" value="Unassembled WGS sequence"/>
</dbReference>
<keyword evidence="8" id="KW-1185">Reference proteome</keyword>
<dbReference type="AlphaFoldDB" id="A0A919MY86"/>
<dbReference type="SUPFAM" id="SSF55486">
    <property type="entry name" value="Metalloproteases ('zincins'), catalytic domain"/>
    <property type="match status" value="1"/>
</dbReference>
<name>A0A919MY86_9ACTN</name>
<dbReference type="GO" id="GO:0006508">
    <property type="term" value="P:proteolysis"/>
    <property type="evidence" value="ECO:0007669"/>
    <property type="project" value="UniProtKB-KW"/>
</dbReference>
<evidence type="ECO:0000256" key="5">
    <source>
        <dbReference type="ARBA" id="ARBA00023049"/>
    </source>
</evidence>
<keyword evidence="2" id="KW-0479">Metal-binding</keyword>